<dbReference type="EMBL" id="CM042013">
    <property type="protein sequence ID" value="KAI3738738.1"/>
    <property type="molecule type" value="Genomic_DNA"/>
</dbReference>
<organism evidence="1 2">
    <name type="scientific">Cichorium intybus</name>
    <name type="common">Chicory</name>
    <dbReference type="NCBI Taxonomy" id="13427"/>
    <lineage>
        <taxon>Eukaryota</taxon>
        <taxon>Viridiplantae</taxon>
        <taxon>Streptophyta</taxon>
        <taxon>Embryophyta</taxon>
        <taxon>Tracheophyta</taxon>
        <taxon>Spermatophyta</taxon>
        <taxon>Magnoliopsida</taxon>
        <taxon>eudicotyledons</taxon>
        <taxon>Gunneridae</taxon>
        <taxon>Pentapetalae</taxon>
        <taxon>asterids</taxon>
        <taxon>campanulids</taxon>
        <taxon>Asterales</taxon>
        <taxon>Asteraceae</taxon>
        <taxon>Cichorioideae</taxon>
        <taxon>Cichorieae</taxon>
        <taxon>Cichoriinae</taxon>
        <taxon>Cichorium</taxon>
    </lineage>
</organism>
<comment type="caution">
    <text evidence="1">The sequence shown here is derived from an EMBL/GenBank/DDBJ whole genome shotgun (WGS) entry which is preliminary data.</text>
</comment>
<dbReference type="Proteomes" id="UP001055811">
    <property type="component" value="Linkage Group LG05"/>
</dbReference>
<accession>A0ACB9CX44</accession>
<evidence type="ECO:0000313" key="1">
    <source>
        <dbReference type="EMBL" id="KAI3738738.1"/>
    </source>
</evidence>
<evidence type="ECO:0000313" key="2">
    <source>
        <dbReference type="Proteomes" id="UP001055811"/>
    </source>
</evidence>
<keyword evidence="2" id="KW-1185">Reference proteome</keyword>
<reference evidence="2" key="1">
    <citation type="journal article" date="2022" name="Mol. Ecol. Resour.">
        <title>The genomes of chicory, endive, great burdock and yacon provide insights into Asteraceae palaeo-polyploidization history and plant inulin production.</title>
        <authorList>
            <person name="Fan W."/>
            <person name="Wang S."/>
            <person name="Wang H."/>
            <person name="Wang A."/>
            <person name="Jiang F."/>
            <person name="Liu H."/>
            <person name="Zhao H."/>
            <person name="Xu D."/>
            <person name="Zhang Y."/>
        </authorList>
    </citation>
    <scope>NUCLEOTIDE SEQUENCE [LARGE SCALE GENOMIC DNA]</scope>
    <source>
        <strain evidence="2">cv. Punajuju</strain>
    </source>
</reference>
<gene>
    <name evidence="1" type="ORF">L2E82_28858</name>
</gene>
<proteinExistence type="predicted"/>
<name>A0ACB9CX44_CICIN</name>
<sequence>MSGVFSIPFKYVLQRWTNAAESRLPISEKLESVQTKTRRLNDLCRRAVILGEEGSISQESYKIALGAIKDALVQCENVNNGNGLNGLRGSSCMSVGVCEEEGVGMVCKEAGINLNVEKLNKGVKRGVNGKGKSNVDCTMKEKVTTQPEVVNIGIDATFHQMELPNTRLLQLHNMMPPHLQGVVVPTMFHNVASTQFHNVASAQIQNSRLPH</sequence>
<protein>
    <submittedName>
        <fullName evidence="1">Uncharacterized protein</fullName>
    </submittedName>
</protein>
<reference evidence="1 2" key="2">
    <citation type="journal article" date="2022" name="Mol. Ecol. Resour.">
        <title>The genomes of chicory, endive, great burdock and yacon provide insights into Asteraceae paleo-polyploidization history and plant inulin production.</title>
        <authorList>
            <person name="Fan W."/>
            <person name="Wang S."/>
            <person name="Wang H."/>
            <person name="Wang A."/>
            <person name="Jiang F."/>
            <person name="Liu H."/>
            <person name="Zhao H."/>
            <person name="Xu D."/>
            <person name="Zhang Y."/>
        </authorList>
    </citation>
    <scope>NUCLEOTIDE SEQUENCE [LARGE SCALE GENOMIC DNA]</scope>
    <source>
        <strain evidence="2">cv. Punajuju</strain>
        <tissue evidence="1">Leaves</tissue>
    </source>
</reference>